<gene>
    <name evidence="1" type="ORF">A2356_00150</name>
</gene>
<protein>
    <submittedName>
        <fullName evidence="1">Uncharacterized protein</fullName>
    </submittedName>
</protein>
<name>A0A1F6YR75_9BACT</name>
<organism evidence="1 2">
    <name type="scientific">Candidatus Nomurabacteria bacterium RIFOXYB1_FULL_39_16</name>
    <dbReference type="NCBI Taxonomy" id="1801803"/>
    <lineage>
        <taxon>Bacteria</taxon>
        <taxon>Candidatus Nomuraibacteriota</taxon>
    </lineage>
</organism>
<evidence type="ECO:0000313" key="2">
    <source>
        <dbReference type="Proteomes" id="UP000177047"/>
    </source>
</evidence>
<evidence type="ECO:0000313" key="1">
    <source>
        <dbReference type="EMBL" id="OGJ08891.1"/>
    </source>
</evidence>
<proteinExistence type="predicted"/>
<accession>A0A1F6YR75</accession>
<dbReference type="Proteomes" id="UP000177047">
    <property type="component" value="Unassembled WGS sequence"/>
</dbReference>
<comment type="caution">
    <text evidence="1">The sequence shown here is derived from an EMBL/GenBank/DDBJ whole genome shotgun (WGS) entry which is preliminary data.</text>
</comment>
<reference evidence="1 2" key="1">
    <citation type="journal article" date="2016" name="Nat. Commun.">
        <title>Thousands of microbial genomes shed light on interconnected biogeochemical processes in an aquifer system.</title>
        <authorList>
            <person name="Anantharaman K."/>
            <person name="Brown C.T."/>
            <person name="Hug L.A."/>
            <person name="Sharon I."/>
            <person name="Castelle C.J."/>
            <person name="Probst A.J."/>
            <person name="Thomas B.C."/>
            <person name="Singh A."/>
            <person name="Wilkins M.J."/>
            <person name="Karaoz U."/>
            <person name="Brodie E.L."/>
            <person name="Williams K.H."/>
            <person name="Hubbard S.S."/>
            <person name="Banfield J.F."/>
        </authorList>
    </citation>
    <scope>NUCLEOTIDE SEQUENCE [LARGE SCALE GENOMIC DNA]</scope>
</reference>
<dbReference type="AlphaFoldDB" id="A0A1F6YR75"/>
<sequence>MKEKNTSQETPAERAKSEFLAEVKRLRNTQKGVISFDKPSRRYFITVGPNDFLAQQAVACQLFGIQGISLSSNSRTDQVTVFWDASLK</sequence>
<dbReference type="EMBL" id="MFWB01000013">
    <property type="protein sequence ID" value="OGJ08891.1"/>
    <property type="molecule type" value="Genomic_DNA"/>
</dbReference>